<keyword evidence="1" id="KW-0732">Signal</keyword>
<gene>
    <name evidence="2" type="ORF">JKJ07_36535</name>
</gene>
<feature type="signal peptide" evidence="1">
    <location>
        <begin position="1"/>
        <end position="30"/>
    </location>
</feature>
<dbReference type="RefSeq" id="WP_202996539.1">
    <property type="nucleotide sequence ID" value="NZ_JAENHO010000012.1"/>
</dbReference>
<dbReference type="EMBL" id="JAENHO010000012">
    <property type="protein sequence ID" value="MBL7259842.1"/>
    <property type="molecule type" value="Genomic_DNA"/>
</dbReference>
<dbReference type="Proteomes" id="UP000598996">
    <property type="component" value="Unassembled WGS sequence"/>
</dbReference>
<feature type="chain" id="PRO_5047486344" evidence="1">
    <location>
        <begin position="31"/>
        <end position="147"/>
    </location>
</feature>
<evidence type="ECO:0000313" key="2">
    <source>
        <dbReference type="EMBL" id="MBL7259842.1"/>
    </source>
</evidence>
<name>A0ABS1VZG4_9ACTN</name>
<keyword evidence="3" id="KW-1185">Reference proteome</keyword>
<accession>A0ABS1VZG4</accession>
<protein>
    <submittedName>
        <fullName evidence="2">Uncharacterized protein</fullName>
    </submittedName>
</protein>
<evidence type="ECO:0000256" key="1">
    <source>
        <dbReference type="SAM" id="SignalP"/>
    </source>
</evidence>
<organism evidence="2 3">
    <name type="scientific">Paractinoplanes lichenicola</name>
    <dbReference type="NCBI Taxonomy" id="2802976"/>
    <lineage>
        <taxon>Bacteria</taxon>
        <taxon>Bacillati</taxon>
        <taxon>Actinomycetota</taxon>
        <taxon>Actinomycetes</taxon>
        <taxon>Micromonosporales</taxon>
        <taxon>Micromonosporaceae</taxon>
        <taxon>Paractinoplanes</taxon>
    </lineage>
</organism>
<comment type="caution">
    <text evidence="2">The sequence shown here is derived from an EMBL/GenBank/DDBJ whole genome shotgun (WGS) entry which is preliminary data.</text>
</comment>
<reference evidence="2 3" key="1">
    <citation type="submission" date="2021-01" db="EMBL/GenBank/DDBJ databases">
        <title>Actinoplanes sp. nov. LDG1-01 isolated from lichen.</title>
        <authorList>
            <person name="Saeng-In P."/>
            <person name="Phongsopitanun W."/>
            <person name="Kanchanasin P."/>
            <person name="Yuki M."/>
            <person name="Kudo T."/>
            <person name="Ohkuma M."/>
            <person name="Tanasupawat S."/>
        </authorList>
    </citation>
    <scope>NUCLEOTIDE SEQUENCE [LARGE SCALE GENOMIC DNA]</scope>
    <source>
        <strain evidence="2 3">LDG1-01</strain>
    </source>
</reference>
<sequence>MISFRKFRVLGLAAVATVIATAALQAPAQAAFPTKSYKVPYGNTYTQGVLTFSNRNVTAVGTLRVTAGNCRATSLISYARNGSVLGRTGVTSNYCVNVGAGTRESDDVKTVAADVAGGAYKVDVCLNGKTWSGSTWSVLDCITYYRP</sequence>
<evidence type="ECO:0000313" key="3">
    <source>
        <dbReference type="Proteomes" id="UP000598996"/>
    </source>
</evidence>
<proteinExistence type="predicted"/>